<organism evidence="3 4">
    <name type="scientific">Halioxenophilus aromaticivorans</name>
    <dbReference type="NCBI Taxonomy" id="1306992"/>
    <lineage>
        <taxon>Bacteria</taxon>
        <taxon>Pseudomonadati</taxon>
        <taxon>Pseudomonadota</taxon>
        <taxon>Gammaproteobacteria</taxon>
        <taxon>Alteromonadales</taxon>
        <taxon>Alteromonadaceae</taxon>
        <taxon>Halioxenophilus</taxon>
    </lineage>
</organism>
<feature type="signal peptide" evidence="1">
    <location>
        <begin position="1"/>
        <end position="27"/>
    </location>
</feature>
<gene>
    <name evidence="3" type="ORF">GCM10025791_43600</name>
</gene>
<accession>A0AAV3U8S8</accession>
<evidence type="ECO:0000313" key="4">
    <source>
        <dbReference type="Proteomes" id="UP001409585"/>
    </source>
</evidence>
<dbReference type="Pfam" id="PF06468">
    <property type="entry name" value="Spond_N"/>
    <property type="match status" value="1"/>
</dbReference>
<dbReference type="InterPro" id="IPR009465">
    <property type="entry name" value="Spondin_N"/>
</dbReference>
<protein>
    <submittedName>
        <fullName evidence="3">Spondin domain-containing protein</fullName>
    </submittedName>
</protein>
<feature type="chain" id="PRO_5043864766" evidence="1">
    <location>
        <begin position="28"/>
        <end position="225"/>
    </location>
</feature>
<keyword evidence="4" id="KW-1185">Reference proteome</keyword>
<evidence type="ECO:0000313" key="3">
    <source>
        <dbReference type="EMBL" id="GAA4958276.1"/>
    </source>
</evidence>
<dbReference type="AlphaFoldDB" id="A0AAV3U8S8"/>
<name>A0AAV3U8S8_9ALTE</name>
<sequence>MSILSRKLPHIAATGALLMAASSLTYAAEKTYKVTITNITKSIAFTPFIAATHNKATDFYSVGEPASEELAALAEGGDVVPLMDTLLVNHRVNDIETTEGLLQPGNSVSFTITTAPGARFFSTAAMLLPTNDTFVGLDTVRLPLRGKATFYAHAYDAGSEMNDELCISIPGPTCGGEGVSAGEDDEGYVYPSPGIHGEGDLSTATYNWQGPVAKVTIKTVHQRYK</sequence>
<keyword evidence="1" id="KW-0732">Signal</keyword>
<proteinExistence type="predicted"/>
<evidence type="ECO:0000259" key="2">
    <source>
        <dbReference type="Pfam" id="PF06468"/>
    </source>
</evidence>
<dbReference type="InterPro" id="IPR038678">
    <property type="entry name" value="Spondin_N_sf"/>
</dbReference>
<evidence type="ECO:0000256" key="1">
    <source>
        <dbReference type="SAM" id="SignalP"/>
    </source>
</evidence>
<dbReference type="NCBIfam" id="NF038123">
    <property type="entry name" value="NF038123_dom"/>
    <property type="match status" value="1"/>
</dbReference>
<dbReference type="Proteomes" id="UP001409585">
    <property type="component" value="Unassembled WGS sequence"/>
</dbReference>
<reference evidence="4" key="1">
    <citation type="journal article" date="2019" name="Int. J. Syst. Evol. Microbiol.">
        <title>The Global Catalogue of Microorganisms (GCM) 10K type strain sequencing project: providing services to taxonomists for standard genome sequencing and annotation.</title>
        <authorList>
            <consortium name="The Broad Institute Genomics Platform"/>
            <consortium name="The Broad Institute Genome Sequencing Center for Infectious Disease"/>
            <person name="Wu L."/>
            <person name="Ma J."/>
        </authorList>
    </citation>
    <scope>NUCLEOTIDE SEQUENCE [LARGE SCALE GENOMIC DNA]</scope>
    <source>
        <strain evidence="4">JCM 19134</strain>
    </source>
</reference>
<dbReference type="EMBL" id="BAABLX010000076">
    <property type="protein sequence ID" value="GAA4958276.1"/>
    <property type="molecule type" value="Genomic_DNA"/>
</dbReference>
<dbReference type="RefSeq" id="WP_345427305.1">
    <property type="nucleotide sequence ID" value="NZ_AP031496.1"/>
</dbReference>
<dbReference type="Gene3D" id="2.60.40.2130">
    <property type="entry name" value="F-spondin domain"/>
    <property type="match status" value="1"/>
</dbReference>
<comment type="caution">
    <text evidence="3">The sequence shown here is derived from an EMBL/GenBank/DDBJ whole genome shotgun (WGS) entry which is preliminary data.</text>
</comment>
<feature type="domain" description="Spondin" evidence="2">
    <location>
        <begin position="44"/>
        <end position="158"/>
    </location>
</feature>